<feature type="compositionally biased region" description="Low complexity" evidence="3">
    <location>
        <begin position="48"/>
        <end position="61"/>
    </location>
</feature>
<dbReference type="PANTHER" id="PTHR22597">
    <property type="entry name" value="POLYCOMB GROUP PROTEIN"/>
    <property type="match status" value="1"/>
</dbReference>
<dbReference type="OrthoDB" id="5598844at2759"/>
<feature type="compositionally biased region" description="Acidic residues" evidence="3">
    <location>
        <begin position="21"/>
        <end position="30"/>
    </location>
</feature>
<accession>A0A6A6WH83</accession>
<evidence type="ECO:0000256" key="1">
    <source>
        <dbReference type="ARBA" id="ARBA00023015"/>
    </source>
</evidence>
<evidence type="ECO:0000256" key="3">
    <source>
        <dbReference type="SAM" id="MobiDB-lite"/>
    </source>
</evidence>
<keyword evidence="5" id="KW-1185">Reference proteome</keyword>
<reference evidence="4" key="1">
    <citation type="journal article" date="2020" name="Stud. Mycol.">
        <title>101 Dothideomycetes genomes: a test case for predicting lifestyles and emergence of pathogens.</title>
        <authorList>
            <person name="Haridas S."/>
            <person name="Albert R."/>
            <person name="Binder M."/>
            <person name="Bloem J."/>
            <person name="Labutti K."/>
            <person name="Salamov A."/>
            <person name="Andreopoulos B."/>
            <person name="Baker S."/>
            <person name="Barry K."/>
            <person name="Bills G."/>
            <person name="Bluhm B."/>
            <person name="Cannon C."/>
            <person name="Castanera R."/>
            <person name="Culley D."/>
            <person name="Daum C."/>
            <person name="Ezra D."/>
            <person name="Gonzalez J."/>
            <person name="Henrissat B."/>
            <person name="Kuo A."/>
            <person name="Liang C."/>
            <person name="Lipzen A."/>
            <person name="Lutzoni F."/>
            <person name="Magnuson J."/>
            <person name="Mondo S."/>
            <person name="Nolan M."/>
            <person name="Ohm R."/>
            <person name="Pangilinan J."/>
            <person name="Park H.-J."/>
            <person name="Ramirez L."/>
            <person name="Alfaro M."/>
            <person name="Sun H."/>
            <person name="Tritt A."/>
            <person name="Yoshinaga Y."/>
            <person name="Zwiers L.-H."/>
            <person name="Turgeon B."/>
            <person name="Goodwin S."/>
            <person name="Spatafora J."/>
            <person name="Crous P."/>
            <person name="Grigoriev I."/>
        </authorList>
    </citation>
    <scope>NUCLEOTIDE SEQUENCE</scope>
    <source>
        <strain evidence="4">CBS 121739</strain>
    </source>
</reference>
<gene>
    <name evidence="4" type="ORF">EJ05DRAFT_497898</name>
</gene>
<dbReference type="RefSeq" id="XP_033603797.1">
    <property type="nucleotide sequence ID" value="XM_033746605.1"/>
</dbReference>
<keyword evidence="2" id="KW-0804">Transcription</keyword>
<dbReference type="AlphaFoldDB" id="A0A6A6WH83"/>
<feature type="region of interest" description="Disordered" evidence="3">
    <location>
        <begin position="1"/>
        <end position="133"/>
    </location>
</feature>
<evidence type="ECO:0000313" key="4">
    <source>
        <dbReference type="EMBL" id="KAF2761346.1"/>
    </source>
</evidence>
<protein>
    <submittedName>
        <fullName evidence="4">Nuclear localization protein</fullName>
    </submittedName>
</protein>
<sequence length="519" mass="57084">MARRGRGSRRAAARTPTPVEQESDQEMVDVDESRVQTPLEDEGDAQDSDAQPAASDAASPPVIQQFPRKKRLGRPPKNRPPDWNTSEVDANSEGGTPQKRRRGRPSMGPRGRGSRGGASQSTRVAIDKEGNMMDVVGDEVALPEDPEGEEKVDKMGNLQGGRDYRVRVFTITGRGDRLYMLSTEPARCIGFRDSYLFFTKHMQLYKIIIDDHEKMDLIARDLIPHSYKGRSIGVVTARSVFREFGAKIVIGGKKVIDDYYASAARERGDVEGEIAEPNDRLPAPGEPYNKNQYVAWHGASAVYHTGAPSVPLQNGKPVVGKRKVNITSANWMFEHARSSSRFNSKLVADRHANMSGIYDPHTNMMHFPRATQPTHAKWEEISAEDTERPAVREGLLLANGATETTHLVDSTDPVTTNASSMFSSVPPVVSRNFLVTDAYSQSPAISNLGIPGPEGDFYDVGTNGLASIPDSILEDLPAECREAFEDTKRVELEWKQGWGTESQHGARATLRIGFSGVPV</sequence>
<feature type="compositionally biased region" description="Basic residues" evidence="3">
    <location>
        <begin position="1"/>
        <end position="12"/>
    </location>
</feature>
<dbReference type="InterPro" id="IPR013933">
    <property type="entry name" value="CRC_Rsc7/Swp82"/>
</dbReference>
<proteinExistence type="predicted"/>
<name>A0A6A6WH83_9PEZI</name>
<dbReference type="GO" id="GO:0031490">
    <property type="term" value="F:chromatin DNA binding"/>
    <property type="evidence" value="ECO:0007669"/>
    <property type="project" value="TreeGrafter"/>
</dbReference>
<keyword evidence="1" id="KW-0805">Transcription regulation</keyword>
<organism evidence="4 5">
    <name type="scientific">Pseudovirgaria hyperparasitica</name>
    <dbReference type="NCBI Taxonomy" id="470096"/>
    <lineage>
        <taxon>Eukaryota</taxon>
        <taxon>Fungi</taxon>
        <taxon>Dikarya</taxon>
        <taxon>Ascomycota</taxon>
        <taxon>Pezizomycotina</taxon>
        <taxon>Dothideomycetes</taxon>
        <taxon>Dothideomycetes incertae sedis</taxon>
        <taxon>Acrospermales</taxon>
        <taxon>Acrospermaceae</taxon>
        <taxon>Pseudovirgaria</taxon>
    </lineage>
</organism>
<dbReference type="PANTHER" id="PTHR22597:SF3">
    <property type="entry name" value="CHROMATIN STRUCTURE-REMODELING COMPLEX SUBUNIT RSC7"/>
    <property type="match status" value="1"/>
</dbReference>
<feature type="compositionally biased region" description="Polar residues" evidence="3">
    <location>
        <begin position="83"/>
        <end position="95"/>
    </location>
</feature>
<evidence type="ECO:0000313" key="5">
    <source>
        <dbReference type="Proteomes" id="UP000799437"/>
    </source>
</evidence>
<dbReference type="Pfam" id="PF08624">
    <property type="entry name" value="CRC_subunit"/>
    <property type="match status" value="1"/>
</dbReference>
<dbReference type="GO" id="GO:0016586">
    <property type="term" value="C:RSC-type complex"/>
    <property type="evidence" value="ECO:0007669"/>
    <property type="project" value="TreeGrafter"/>
</dbReference>
<dbReference type="GeneID" id="54487659"/>
<evidence type="ECO:0000256" key="2">
    <source>
        <dbReference type="ARBA" id="ARBA00023163"/>
    </source>
</evidence>
<dbReference type="EMBL" id="ML996567">
    <property type="protein sequence ID" value="KAF2761346.1"/>
    <property type="molecule type" value="Genomic_DNA"/>
</dbReference>
<feature type="compositionally biased region" description="Basic residues" evidence="3">
    <location>
        <begin position="67"/>
        <end position="77"/>
    </location>
</feature>
<dbReference type="Proteomes" id="UP000799437">
    <property type="component" value="Unassembled WGS sequence"/>
</dbReference>